<dbReference type="InterPro" id="IPR014044">
    <property type="entry name" value="CAP_dom"/>
</dbReference>
<dbReference type="Pfam" id="PF00188">
    <property type="entry name" value="CAP"/>
    <property type="match status" value="1"/>
</dbReference>
<sequence length="298" mass="29677">MHHMPAGPPLSSRIAAALSRWARLLRLPRLVPLLLVAGAVAVVTVGVPMVSGAVTSFTEPVALESTPTAAGSAADAVGSGGSSSGGWVDDPLVRMGVDGAPAPQTPAAAPAAPSSVEAPSPVGTSAPATGSAPAEASERAVPVEEPAGESPAEAPAVEAETAPAPVARAAVPADPTAEAAVLALVNEARVDAGCGALTADPALAAVARAHSADMRDRDYFSHTSPEGLSPFDRAEQAGVDHSRAENIAFGQADATAVMEAWLESPGHRANILDCELTKLGVGVAEGPGGPWWTQLFGV</sequence>
<dbReference type="STRING" id="1137991.SAMN05660642_00474"/>
<protein>
    <submittedName>
        <fullName evidence="4">Uncharacterized conserved protein YkwD, contains CAP (CSP/antigen 5/PR1) domain</fullName>
    </submittedName>
</protein>
<accession>A0A1G9LKX9</accession>
<reference evidence="5" key="1">
    <citation type="submission" date="2016-10" db="EMBL/GenBank/DDBJ databases">
        <authorList>
            <person name="Varghese N."/>
            <person name="Submissions S."/>
        </authorList>
    </citation>
    <scope>NUCLEOTIDE SEQUENCE [LARGE SCALE GENOMIC DNA]</scope>
    <source>
        <strain evidence="5">DSM 45419</strain>
    </source>
</reference>
<feature type="region of interest" description="Disordered" evidence="1">
    <location>
        <begin position="66"/>
        <end position="170"/>
    </location>
</feature>
<feature type="domain" description="SCP" evidence="3">
    <location>
        <begin position="182"/>
        <end position="296"/>
    </location>
</feature>
<keyword evidence="5" id="KW-1185">Reference proteome</keyword>
<evidence type="ECO:0000256" key="1">
    <source>
        <dbReference type="SAM" id="MobiDB-lite"/>
    </source>
</evidence>
<feature type="compositionally biased region" description="Low complexity" evidence="1">
    <location>
        <begin position="143"/>
        <end position="170"/>
    </location>
</feature>
<dbReference type="PANTHER" id="PTHR31157">
    <property type="entry name" value="SCP DOMAIN-CONTAINING PROTEIN"/>
    <property type="match status" value="1"/>
</dbReference>
<evidence type="ECO:0000259" key="3">
    <source>
        <dbReference type="Pfam" id="PF00188"/>
    </source>
</evidence>
<dbReference type="EMBL" id="FNHE01000001">
    <property type="protein sequence ID" value="SDL62659.1"/>
    <property type="molecule type" value="Genomic_DNA"/>
</dbReference>
<dbReference type="Proteomes" id="UP000198680">
    <property type="component" value="Unassembled WGS sequence"/>
</dbReference>
<gene>
    <name evidence="4" type="ORF">SAMN05660642_00474</name>
</gene>
<feature type="region of interest" description="Disordered" evidence="1">
    <location>
        <begin position="218"/>
        <end position="239"/>
    </location>
</feature>
<dbReference type="SUPFAM" id="SSF55797">
    <property type="entry name" value="PR-1-like"/>
    <property type="match status" value="1"/>
</dbReference>
<dbReference type="Gene3D" id="3.40.33.10">
    <property type="entry name" value="CAP"/>
    <property type="match status" value="1"/>
</dbReference>
<dbReference type="CDD" id="cd05379">
    <property type="entry name" value="CAP_bacterial"/>
    <property type="match status" value="1"/>
</dbReference>
<keyword evidence="2" id="KW-1133">Transmembrane helix</keyword>
<feature type="compositionally biased region" description="Low complexity" evidence="1">
    <location>
        <begin position="100"/>
        <end position="121"/>
    </location>
</feature>
<organism evidence="4 5">
    <name type="scientific">Geodermatophilus siccatus</name>
    <dbReference type="NCBI Taxonomy" id="1137991"/>
    <lineage>
        <taxon>Bacteria</taxon>
        <taxon>Bacillati</taxon>
        <taxon>Actinomycetota</taxon>
        <taxon>Actinomycetes</taxon>
        <taxon>Geodermatophilales</taxon>
        <taxon>Geodermatophilaceae</taxon>
        <taxon>Geodermatophilus</taxon>
    </lineage>
</organism>
<keyword evidence="2" id="KW-0812">Transmembrane</keyword>
<feature type="transmembrane region" description="Helical" evidence="2">
    <location>
        <begin position="30"/>
        <end position="50"/>
    </location>
</feature>
<proteinExistence type="predicted"/>
<name>A0A1G9LKX9_9ACTN</name>
<keyword evidence="2" id="KW-0472">Membrane</keyword>
<dbReference type="PANTHER" id="PTHR31157:SF1">
    <property type="entry name" value="SCP DOMAIN-CONTAINING PROTEIN"/>
    <property type="match status" value="1"/>
</dbReference>
<evidence type="ECO:0000313" key="5">
    <source>
        <dbReference type="Proteomes" id="UP000198680"/>
    </source>
</evidence>
<dbReference type="AlphaFoldDB" id="A0A1G9LKX9"/>
<evidence type="ECO:0000256" key="2">
    <source>
        <dbReference type="SAM" id="Phobius"/>
    </source>
</evidence>
<evidence type="ECO:0000313" key="4">
    <source>
        <dbReference type="EMBL" id="SDL62659.1"/>
    </source>
</evidence>
<dbReference type="InterPro" id="IPR035940">
    <property type="entry name" value="CAP_sf"/>
</dbReference>